<feature type="DNA-binding region" description="H-T-H motif" evidence="4">
    <location>
        <begin position="51"/>
        <end position="70"/>
    </location>
</feature>
<keyword evidence="2 4" id="KW-0238">DNA-binding</keyword>
<dbReference type="Gene3D" id="1.10.357.10">
    <property type="entry name" value="Tetracycline Repressor, domain 2"/>
    <property type="match status" value="1"/>
</dbReference>
<evidence type="ECO:0000256" key="2">
    <source>
        <dbReference type="ARBA" id="ARBA00023125"/>
    </source>
</evidence>
<dbReference type="RefSeq" id="WP_165257070.1">
    <property type="nucleotide sequence ID" value="NZ_JAAKGT010000002.1"/>
</dbReference>
<dbReference type="Gene3D" id="1.10.10.60">
    <property type="entry name" value="Homeodomain-like"/>
    <property type="match status" value="1"/>
</dbReference>
<proteinExistence type="predicted"/>
<dbReference type="InterPro" id="IPR009057">
    <property type="entry name" value="Homeodomain-like_sf"/>
</dbReference>
<dbReference type="InterPro" id="IPR001647">
    <property type="entry name" value="HTH_TetR"/>
</dbReference>
<evidence type="ECO:0000256" key="1">
    <source>
        <dbReference type="ARBA" id="ARBA00023015"/>
    </source>
</evidence>
<dbReference type="GO" id="GO:0003700">
    <property type="term" value="F:DNA-binding transcription factor activity"/>
    <property type="evidence" value="ECO:0007669"/>
    <property type="project" value="TreeGrafter"/>
</dbReference>
<feature type="compositionally biased region" description="Pro residues" evidence="5">
    <location>
        <begin position="1"/>
        <end position="10"/>
    </location>
</feature>
<dbReference type="EMBL" id="JAAKGT010000002">
    <property type="protein sequence ID" value="NGM49216.1"/>
    <property type="molecule type" value="Genomic_DNA"/>
</dbReference>
<dbReference type="SUPFAM" id="SSF48498">
    <property type="entry name" value="Tetracyclin repressor-like, C-terminal domain"/>
    <property type="match status" value="1"/>
</dbReference>
<evidence type="ECO:0000256" key="5">
    <source>
        <dbReference type="SAM" id="MobiDB-lite"/>
    </source>
</evidence>
<dbReference type="AlphaFoldDB" id="A0A6G4QU85"/>
<sequence>MDFEPGPPPETLSEPPAKRRGPGRPRDPEVERRLKRASLEVLAQHGMSGLTLEKICDKAGAPRATFYRRWATPMQAVGEAFNEAFLFESLPDTGDVVSDLVALGQAMVDLYNDPVVGPCMSFLIAESRVRPELFQNGQEDFQRRRAHNRQVVERAIARGDIAADTDADLVIDVLSGLAMNNQATRRPLTPQMLEFVVRRLLSL</sequence>
<dbReference type="Pfam" id="PF00440">
    <property type="entry name" value="TetR_N"/>
    <property type="match status" value="1"/>
</dbReference>
<gene>
    <name evidence="7" type="ORF">G5B46_06315</name>
</gene>
<dbReference type="PANTHER" id="PTHR30055:SF148">
    <property type="entry name" value="TETR-FAMILY TRANSCRIPTIONAL REGULATOR"/>
    <property type="match status" value="1"/>
</dbReference>
<dbReference type="PROSITE" id="PS50977">
    <property type="entry name" value="HTH_TETR_2"/>
    <property type="match status" value="1"/>
</dbReference>
<organism evidence="7">
    <name type="scientific">Caulobacter sp. 602-2</name>
    <dbReference type="NCBI Taxonomy" id="2710887"/>
    <lineage>
        <taxon>Bacteria</taxon>
        <taxon>Pseudomonadati</taxon>
        <taxon>Pseudomonadota</taxon>
        <taxon>Alphaproteobacteria</taxon>
        <taxon>Caulobacterales</taxon>
        <taxon>Caulobacteraceae</taxon>
        <taxon>Caulobacter</taxon>
    </lineage>
</organism>
<dbReference type="SUPFAM" id="SSF46689">
    <property type="entry name" value="Homeodomain-like"/>
    <property type="match status" value="1"/>
</dbReference>
<dbReference type="Pfam" id="PF16859">
    <property type="entry name" value="TetR_C_11"/>
    <property type="match status" value="1"/>
</dbReference>
<protein>
    <submittedName>
        <fullName evidence="7">TetR/AcrR family transcriptional regulator</fullName>
    </submittedName>
</protein>
<dbReference type="InterPro" id="IPR011075">
    <property type="entry name" value="TetR_C"/>
</dbReference>
<comment type="caution">
    <text evidence="7">The sequence shown here is derived from an EMBL/GenBank/DDBJ whole genome shotgun (WGS) entry which is preliminary data.</text>
</comment>
<keyword evidence="1" id="KW-0805">Transcription regulation</keyword>
<dbReference type="InterPro" id="IPR036271">
    <property type="entry name" value="Tet_transcr_reg_TetR-rel_C_sf"/>
</dbReference>
<evidence type="ECO:0000256" key="4">
    <source>
        <dbReference type="PROSITE-ProRule" id="PRU00335"/>
    </source>
</evidence>
<feature type="region of interest" description="Disordered" evidence="5">
    <location>
        <begin position="1"/>
        <end position="30"/>
    </location>
</feature>
<feature type="domain" description="HTH tetR-type" evidence="6">
    <location>
        <begin position="28"/>
        <end position="88"/>
    </location>
</feature>
<dbReference type="PANTHER" id="PTHR30055">
    <property type="entry name" value="HTH-TYPE TRANSCRIPTIONAL REGULATOR RUTR"/>
    <property type="match status" value="1"/>
</dbReference>
<reference evidence="7" key="1">
    <citation type="submission" date="2020-02" db="EMBL/GenBank/DDBJ databases">
        <authorList>
            <person name="Gao J."/>
            <person name="Sun J."/>
        </authorList>
    </citation>
    <scope>NUCLEOTIDE SEQUENCE</scope>
    <source>
        <strain evidence="7">602-2</strain>
    </source>
</reference>
<evidence type="ECO:0000313" key="7">
    <source>
        <dbReference type="EMBL" id="NGM49216.1"/>
    </source>
</evidence>
<accession>A0A6G4QU85</accession>
<dbReference type="GO" id="GO:0000976">
    <property type="term" value="F:transcription cis-regulatory region binding"/>
    <property type="evidence" value="ECO:0007669"/>
    <property type="project" value="TreeGrafter"/>
</dbReference>
<dbReference type="InterPro" id="IPR050109">
    <property type="entry name" value="HTH-type_TetR-like_transc_reg"/>
</dbReference>
<evidence type="ECO:0000259" key="6">
    <source>
        <dbReference type="PROSITE" id="PS50977"/>
    </source>
</evidence>
<name>A0A6G4QU85_9CAUL</name>
<keyword evidence="3" id="KW-0804">Transcription</keyword>
<evidence type="ECO:0000256" key="3">
    <source>
        <dbReference type="ARBA" id="ARBA00023163"/>
    </source>
</evidence>